<feature type="domain" description="Cupin type-2" evidence="2">
    <location>
        <begin position="56"/>
        <end position="126"/>
    </location>
</feature>
<dbReference type="RefSeq" id="WP_085126890.1">
    <property type="nucleotide sequence ID" value="NZ_LQOT01000012.1"/>
</dbReference>
<reference evidence="3 4" key="1">
    <citation type="submission" date="2016-01" db="EMBL/GenBank/DDBJ databases">
        <title>The new phylogeny of the genus Mycobacterium.</title>
        <authorList>
            <person name="Tarcisio F."/>
            <person name="Conor M."/>
            <person name="Antonella G."/>
            <person name="Elisabetta G."/>
            <person name="Giulia F.S."/>
            <person name="Sara T."/>
            <person name="Anna F."/>
            <person name="Clotilde B."/>
            <person name="Roberto B."/>
            <person name="Veronica D.S."/>
            <person name="Fabio R."/>
            <person name="Monica P."/>
            <person name="Olivier J."/>
            <person name="Enrico T."/>
            <person name="Nicola S."/>
        </authorList>
    </citation>
    <scope>NUCLEOTIDE SEQUENCE [LARGE SCALE GENOMIC DNA]</scope>
    <source>
        <strain evidence="3 4">ATCC 27353</strain>
    </source>
</reference>
<dbReference type="Proteomes" id="UP000193465">
    <property type="component" value="Unassembled WGS sequence"/>
</dbReference>
<feature type="chain" id="PRO_5012733171" evidence="1">
    <location>
        <begin position="31"/>
        <end position="147"/>
    </location>
</feature>
<evidence type="ECO:0000313" key="4">
    <source>
        <dbReference type="Proteomes" id="UP000193465"/>
    </source>
</evidence>
<dbReference type="Pfam" id="PF07883">
    <property type="entry name" value="Cupin_2"/>
    <property type="match status" value="1"/>
</dbReference>
<evidence type="ECO:0000259" key="2">
    <source>
        <dbReference type="Pfam" id="PF07883"/>
    </source>
</evidence>
<protein>
    <submittedName>
        <fullName evidence="3">Cupin</fullName>
    </submittedName>
</protein>
<dbReference type="Gene3D" id="2.60.120.10">
    <property type="entry name" value="Jelly Rolls"/>
    <property type="match status" value="1"/>
</dbReference>
<dbReference type="InterPro" id="IPR011051">
    <property type="entry name" value="RmlC_Cupin_sf"/>
</dbReference>
<dbReference type="STRING" id="188915.AWC02_00220"/>
<gene>
    <name evidence="3" type="ORF">AWC02_00220</name>
</gene>
<comment type="caution">
    <text evidence="3">The sequence shown here is derived from an EMBL/GenBank/DDBJ whole genome shotgun (WGS) entry which is preliminary data.</text>
</comment>
<dbReference type="AlphaFoldDB" id="A0A1X1U3W2"/>
<evidence type="ECO:0000313" key="3">
    <source>
        <dbReference type="EMBL" id="ORV51544.1"/>
    </source>
</evidence>
<organism evidence="3 4">
    <name type="scientific">Mycolicibacter engbaekii</name>
    <dbReference type="NCBI Taxonomy" id="188915"/>
    <lineage>
        <taxon>Bacteria</taxon>
        <taxon>Bacillati</taxon>
        <taxon>Actinomycetota</taxon>
        <taxon>Actinomycetes</taxon>
        <taxon>Mycobacteriales</taxon>
        <taxon>Mycobacteriaceae</taxon>
        <taxon>Mycolicibacter</taxon>
    </lineage>
</organism>
<dbReference type="SUPFAM" id="SSF51182">
    <property type="entry name" value="RmlC-like cupins"/>
    <property type="match status" value="1"/>
</dbReference>
<feature type="signal peptide" evidence="1">
    <location>
        <begin position="1"/>
        <end position="30"/>
    </location>
</feature>
<evidence type="ECO:0000256" key="1">
    <source>
        <dbReference type="SAM" id="SignalP"/>
    </source>
</evidence>
<dbReference type="InterPro" id="IPR014710">
    <property type="entry name" value="RmlC-like_jellyroll"/>
</dbReference>
<dbReference type="EMBL" id="LQOT01000012">
    <property type="protein sequence ID" value="ORV51544.1"/>
    <property type="molecule type" value="Genomic_DNA"/>
</dbReference>
<sequence>MSSWLREVSALSALVAAAVSSAALPPSATATPSDQTNGVTLSHTTVDGRDYLLREITIEPGGSTGWHWHDGTVFGVVRQGTLTHNRADCSLDGIYGPGDPITEPGGPAHAHIGRNLGSTPVVMQAVYLLPIGAPLFEDAADPGCGYA</sequence>
<keyword evidence="1" id="KW-0732">Signal</keyword>
<name>A0A1X1U3W2_9MYCO</name>
<proteinExistence type="predicted"/>
<accession>A0A1X1U3W2</accession>
<keyword evidence="4" id="KW-1185">Reference proteome</keyword>
<dbReference type="InterPro" id="IPR013096">
    <property type="entry name" value="Cupin_2"/>
</dbReference>